<organism evidence="2 3">
    <name type="scientific">Fonsecaea monophora</name>
    <dbReference type="NCBI Taxonomy" id="254056"/>
    <lineage>
        <taxon>Eukaryota</taxon>
        <taxon>Fungi</taxon>
        <taxon>Dikarya</taxon>
        <taxon>Ascomycota</taxon>
        <taxon>Pezizomycotina</taxon>
        <taxon>Eurotiomycetes</taxon>
        <taxon>Chaetothyriomycetidae</taxon>
        <taxon>Chaetothyriales</taxon>
        <taxon>Herpotrichiellaceae</taxon>
        <taxon>Fonsecaea</taxon>
    </lineage>
</organism>
<accession>A0A177FHF4</accession>
<dbReference type="Proteomes" id="UP000077002">
    <property type="component" value="Unassembled WGS sequence"/>
</dbReference>
<evidence type="ECO:0000256" key="1">
    <source>
        <dbReference type="SAM" id="MobiDB-lite"/>
    </source>
</evidence>
<comment type="caution">
    <text evidence="2">The sequence shown here is derived from an EMBL/GenBank/DDBJ whole genome shotgun (WGS) entry which is preliminary data.</text>
</comment>
<dbReference type="OrthoDB" id="5229017at2759"/>
<evidence type="ECO:0000313" key="2">
    <source>
        <dbReference type="EMBL" id="OAG42832.1"/>
    </source>
</evidence>
<dbReference type="RefSeq" id="XP_022514784.1">
    <property type="nucleotide sequence ID" value="XM_022652759.1"/>
</dbReference>
<reference evidence="2 3" key="1">
    <citation type="submission" date="2016-03" db="EMBL/GenBank/DDBJ databases">
        <title>Draft genome sequence of the Fonsecaea monophora CBS 269.37.</title>
        <authorList>
            <person name="Bombassaro A."/>
            <person name="Vinicius W.A."/>
            <person name="De Hoog S."/>
            <person name="Sun J."/>
            <person name="Souza E.M."/>
            <person name="Raittz R.T."/>
            <person name="Costa F."/>
            <person name="Leao A.C."/>
            <person name="Tadra-Sfeir M.Z."/>
            <person name="Baura V."/>
            <person name="Balsanelli E."/>
            <person name="Pedrosa F.O."/>
            <person name="Moreno L.F."/>
            <person name="Steffens M.B."/>
            <person name="Xi L."/>
            <person name="Bocca A.L."/>
            <person name="Felipe M.S."/>
            <person name="Teixeira M."/>
            <person name="Telles Filho F.Q."/>
            <person name="Azevedo C.M."/>
            <person name="Gomes R."/>
            <person name="Vicente V.A."/>
        </authorList>
    </citation>
    <scope>NUCLEOTIDE SEQUENCE [LARGE SCALE GENOMIC DNA]</scope>
    <source>
        <strain evidence="2 3">CBS 269.37</strain>
    </source>
</reference>
<evidence type="ECO:0000313" key="3">
    <source>
        <dbReference type="Proteomes" id="UP000077002"/>
    </source>
</evidence>
<dbReference type="AlphaFoldDB" id="A0A177FHF4"/>
<gene>
    <name evidence="2" type="ORF">AYO21_02783</name>
</gene>
<sequence length="1030" mass="114893">MDITRRRILTATVPSPLLNNLNRIEDLGCFDEEECRFFLREVGERVVPVYPFSFGMEEVYSLILERYGYAGLPDVTSVLQDLLEDEQTAAGLGDDGDVWRSWRHSWRHRNDDALNPFIPKVGSFVLQQPTQLHIRKLKAQNFIFKSEKAQRVERAREAEETGKRNALVEISHNEHRRVEYPQSHFFTKAKPSDEENSYRLPSTTYSHQRTRTLLASEQEPSPIPEQVTLKQSSIARGSHVTEASASGSSQQEFVEVDPSVLDADVDSALLVSFEMLSSHQPFLDQTPNLRGGHGEIVTLRQIGSTQDTSSSKEHNVQEGSSPQSLVLSSPTYVGFCETPGSRDLSDPPSPVTAGNIGPAKELSKCDRQEPAEHHKSAERQRKLSDSLKHFARRPHGDSSEPSKRTRAANRQARVLDGAIWLPKVRKRHSSQINLPGDEEAVVEERKKSIVRRSLTPVWQKRESSRNSWMEIMRNFFRSESGSSQAKQPRADSIAIQIQSTVPNSLASPNNHTIISTHSPVEQEQQPSPFGLDGTIDLTPFASSAIMDYNKPLPLSPGEIVQSLSTHASLAHFRQPELATSKNTVASADFKPDCQAPTAHRIKRKDVPVKHQLSPVREHQDKFGGAHAAEPQKIEQPPLSAITYSSIANMNPFVDNPSTETPVILPAVSAPEPLFAVRGQIPDHLRGFPPTVPEDIAFSIRQQFPNFCLPPPPPERPERHTSKSRLLTPIKNLINKRPDSEEVNYGTPTRVQGSEKKKSKSSLQRFGDFLKHPFVSQPPTGADKVEEWMKESAAATAPRTLVSLDPATQARVLGDMELLLVTATNNFLVHEANAARLNPEIVMRFSNEWRARGLRPVVEFLYDCRTQYHLVLANMHTVRFSTTCEESFYLRDSCMEVWSTILADVAVHAFCLPDDIVVKHLYALPQVLRMLRAPESALAAVRGLQLKTSAKITERKAVGRARRAARGPFAIRVPQYGDGMFHRRDISVESEEDVFGGFEAVVANMPVPASLVAALDSPGPTVCKDDRVGVL</sequence>
<dbReference type="EMBL" id="LVKK01000013">
    <property type="protein sequence ID" value="OAG42832.1"/>
    <property type="molecule type" value="Genomic_DNA"/>
</dbReference>
<feature type="compositionally biased region" description="Basic and acidic residues" evidence="1">
    <location>
        <begin position="361"/>
        <end position="403"/>
    </location>
</feature>
<feature type="region of interest" description="Disordered" evidence="1">
    <location>
        <begin position="738"/>
        <end position="757"/>
    </location>
</feature>
<protein>
    <submittedName>
        <fullName evidence="2">Uncharacterized protein</fullName>
    </submittedName>
</protein>
<name>A0A177FHF4_9EURO</name>
<dbReference type="GeneID" id="34597956"/>
<keyword evidence="3" id="KW-1185">Reference proteome</keyword>
<feature type="compositionally biased region" description="Polar residues" evidence="1">
    <location>
        <begin position="317"/>
        <end position="331"/>
    </location>
</feature>
<proteinExistence type="predicted"/>
<feature type="region of interest" description="Disordered" evidence="1">
    <location>
        <begin position="304"/>
        <end position="411"/>
    </location>
</feature>